<name>A0AAQ3AHE4_9SPIR</name>
<dbReference type="AlphaFoldDB" id="A0AAQ3AHE4"/>
<accession>A0AAQ3AHE4</accession>
<evidence type="ECO:0000313" key="1">
    <source>
        <dbReference type="EMBL" id="WAZ91387.1"/>
    </source>
</evidence>
<keyword evidence="1" id="KW-0614">Plasmid</keyword>
<reference evidence="1" key="1">
    <citation type="submission" date="2022-12" db="EMBL/GenBank/DDBJ databases">
        <title>B. miyamotoi WGS.</title>
        <authorList>
            <person name="Kuleshov K.V."/>
            <person name="Hoornstra D."/>
            <person name="Hovius J.W."/>
            <person name="Platonov A.E."/>
            <person name="Telford S.R. III."/>
        </authorList>
    </citation>
    <scope>NUCLEOTIDE SEQUENCE</scope>
    <source>
        <strain evidence="1">410</strain>
        <plasmid evidence="1">p410-lp97</plasmid>
    </source>
</reference>
<sequence>MNKSRENFFKEFFSSTQSRDNNNVSSISNANDDLIRALTRLKSNLDNDGIFYSCLPDTSMEVIKYDMTYLKETL</sequence>
<evidence type="ECO:0008006" key="3">
    <source>
        <dbReference type="Google" id="ProtNLM"/>
    </source>
</evidence>
<geneLocation type="plasmid" evidence="1 2">
    <name>p410-lp97</name>
</geneLocation>
<gene>
    <name evidence="1" type="ORF">O5398_04440</name>
</gene>
<proteinExistence type="predicted"/>
<protein>
    <recommendedName>
        <fullName evidence="3">DUF1073 domain-containing protein</fullName>
    </recommendedName>
</protein>
<dbReference type="Proteomes" id="UP001164544">
    <property type="component" value="Plasmid p410-lp97"/>
</dbReference>
<dbReference type="EMBL" id="CP114638">
    <property type="protein sequence ID" value="WAZ91387.1"/>
    <property type="molecule type" value="Genomic_DNA"/>
</dbReference>
<organism evidence="1 2">
    <name type="scientific">Borrelia miyamotoi</name>
    <dbReference type="NCBI Taxonomy" id="47466"/>
    <lineage>
        <taxon>Bacteria</taxon>
        <taxon>Pseudomonadati</taxon>
        <taxon>Spirochaetota</taxon>
        <taxon>Spirochaetia</taxon>
        <taxon>Spirochaetales</taxon>
        <taxon>Borreliaceae</taxon>
        <taxon>Borrelia</taxon>
    </lineage>
</organism>
<evidence type="ECO:0000313" key="2">
    <source>
        <dbReference type="Proteomes" id="UP001164544"/>
    </source>
</evidence>
<dbReference type="RefSeq" id="WP_209291638.1">
    <property type="nucleotide sequence ID" value="NZ_CP072480.1"/>
</dbReference>